<accession>A0A4R4DKC8</accession>
<evidence type="ECO:0000256" key="6">
    <source>
        <dbReference type="PIRSR" id="PIRSR606118-50"/>
    </source>
</evidence>
<proteinExistence type="inferred from homology"/>
<comment type="similarity">
    <text evidence="1">Belongs to the site-specific recombinase resolvase family.</text>
</comment>
<evidence type="ECO:0000256" key="8">
    <source>
        <dbReference type="SAM" id="MobiDB-lite"/>
    </source>
</evidence>
<feature type="region of interest" description="Disordered" evidence="8">
    <location>
        <begin position="295"/>
        <end position="322"/>
    </location>
</feature>
<dbReference type="InterPro" id="IPR006118">
    <property type="entry name" value="Recombinase_CS"/>
</dbReference>
<dbReference type="InterPro" id="IPR006119">
    <property type="entry name" value="Resolv_N"/>
</dbReference>
<evidence type="ECO:0000313" key="10">
    <source>
        <dbReference type="EMBL" id="TCZ61069.1"/>
    </source>
</evidence>
<dbReference type="Gene3D" id="3.40.50.1390">
    <property type="entry name" value="Resolvase, N-terminal catalytic domain"/>
    <property type="match status" value="1"/>
</dbReference>
<keyword evidence="3" id="KW-0230">DNA invertase</keyword>
<keyword evidence="2" id="KW-0229">DNA integration</keyword>
<evidence type="ECO:0000259" key="9">
    <source>
        <dbReference type="PROSITE" id="PS51736"/>
    </source>
</evidence>
<dbReference type="GO" id="GO:0000150">
    <property type="term" value="F:DNA strand exchange activity"/>
    <property type="evidence" value="ECO:0007669"/>
    <property type="project" value="UniProtKB-KW"/>
</dbReference>
<dbReference type="CDD" id="cd03768">
    <property type="entry name" value="SR_ResInv"/>
    <property type="match status" value="1"/>
</dbReference>
<dbReference type="RefSeq" id="WP_132289669.1">
    <property type="nucleotide sequence ID" value="NZ_SKBM01000011.1"/>
</dbReference>
<feature type="domain" description="Resolvase/invertase-type recombinase catalytic" evidence="9">
    <location>
        <begin position="2"/>
        <end position="135"/>
    </location>
</feature>
<organism evidence="10 11">
    <name type="scientific">Roseicella aquatilis</name>
    <dbReference type="NCBI Taxonomy" id="2527868"/>
    <lineage>
        <taxon>Bacteria</taxon>
        <taxon>Pseudomonadati</taxon>
        <taxon>Pseudomonadota</taxon>
        <taxon>Alphaproteobacteria</taxon>
        <taxon>Acetobacterales</taxon>
        <taxon>Roseomonadaceae</taxon>
        <taxon>Roseicella</taxon>
    </lineage>
</organism>
<dbReference type="Pfam" id="PF00239">
    <property type="entry name" value="Resolvase"/>
    <property type="match status" value="1"/>
</dbReference>
<feature type="compositionally biased region" description="Basic and acidic residues" evidence="8">
    <location>
        <begin position="309"/>
        <end position="322"/>
    </location>
</feature>
<dbReference type="InterPro" id="IPR050639">
    <property type="entry name" value="SSR_resolvase"/>
</dbReference>
<feature type="active site" description="O-(5'-phospho-DNA)-serine intermediate" evidence="6 7">
    <location>
        <position position="10"/>
    </location>
</feature>
<dbReference type="InterPro" id="IPR036162">
    <property type="entry name" value="Resolvase-like_N_sf"/>
</dbReference>
<keyword evidence="5" id="KW-0233">DNA recombination</keyword>
<dbReference type="PROSITE" id="PS00397">
    <property type="entry name" value="RECOMBINASES_1"/>
    <property type="match status" value="1"/>
</dbReference>
<dbReference type="EMBL" id="SKBM01000011">
    <property type="protein sequence ID" value="TCZ61069.1"/>
    <property type="molecule type" value="Genomic_DNA"/>
</dbReference>
<dbReference type="FunFam" id="3.40.50.1390:FF:000001">
    <property type="entry name" value="DNA recombinase"/>
    <property type="match status" value="1"/>
</dbReference>
<dbReference type="OrthoDB" id="2290206at2"/>
<evidence type="ECO:0000256" key="4">
    <source>
        <dbReference type="ARBA" id="ARBA00023125"/>
    </source>
</evidence>
<evidence type="ECO:0000256" key="5">
    <source>
        <dbReference type="ARBA" id="ARBA00023172"/>
    </source>
</evidence>
<reference evidence="10 11" key="1">
    <citation type="submission" date="2019-03" db="EMBL/GenBank/DDBJ databases">
        <title>Paracraurococcus aquatilis NE82 genome sequence.</title>
        <authorList>
            <person name="Zhao Y."/>
            <person name="Du Z."/>
        </authorList>
    </citation>
    <scope>NUCLEOTIDE SEQUENCE [LARGE SCALE GENOMIC DNA]</scope>
    <source>
        <strain evidence="10 11">NE82</strain>
    </source>
</reference>
<dbReference type="GO" id="GO:0015074">
    <property type="term" value="P:DNA integration"/>
    <property type="evidence" value="ECO:0007669"/>
    <property type="project" value="UniProtKB-KW"/>
</dbReference>
<dbReference type="PROSITE" id="PS00398">
    <property type="entry name" value="RECOMBINASES_2"/>
    <property type="match status" value="1"/>
</dbReference>
<dbReference type="SMART" id="SM00857">
    <property type="entry name" value="Resolvase"/>
    <property type="match status" value="1"/>
</dbReference>
<evidence type="ECO:0000256" key="1">
    <source>
        <dbReference type="ARBA" id="ARBA00009913"/>
    </source>
</evidence>
<dbReference type="PROSITE" id="PS51736">
    <property type="entry name" value="RECOMBINASES_3"/>
    <property type="match status" value="1"/>
</dbReference>
<evidence type="ECO:0000313" key="11">
    <source>
        <dbReference type="Proteomes" id="UP000295023"/>
    </source>
</evidence>
<dbReference type="AlphaFoldDB" id="A0A4R4DKC8"/>
<sequence length="322" mass="35104">MALLGYARVSTGGQDLEPQLRTLRAAGCTTIFEEKASGTSRARPELARLLDRLRRGDTLVVVRIDRLARSLAHLLGVIERVREAGAHFRSLGDPIDTAGPSGMLVLQIMGAIAQFERALIVERTKAGLAAARARGRVGGNPGLRARDPAVLGRLATARERTRLADLLPGADEWLGTVRRLRPATAWEEVTRAVNAALPPERRRFTRDRLVRAVRLFVQEGLAEPALLEGAARRPRRDPRARRAMELAASFLRGRPRATLAEVGAELARMGVQPRGGGPWAASSVKALLDRARGTGLLGAEHGQRRQRRMASETRHLRETLGG</sequence>
<keyword evidence="4" id="KW-0238">DNA-binding</keyword>
<dbReference type="PANTHER" id="PTHR30461">
    <property type="entry name" value="DNA-INVERTASE FROM LAMBDOID PROPHAGE"/>
    <property type="match status" value="1"/>
</dbReference>
<protein>
    <submittedName>
        <fullName evidence="10">Recombinase family protein</fullName>
    </submittedName>
</protein>
<gene>
    <name evidence="10" type="ORF">EXY23_13130</name>
</gene>
<evidence type="ECO:0000256" key="3">
    <source>
        <dbReference type="ARBA" id="ARBA00023100"/>
    </source>
</evidence>
<dbReference type="GO" id="GO:0003677">
    <property type="term" value="F:DNA binding"/>
    <property type="evidence" value="ECO:0007669"/>
    <property type="project" value="UniProtKB-KW"/>
</dbReference>
<name>A0A4R4DKC8_9PROT</name>
<evidence type="ECO:0000256" key="7">
    <source>
        <dbReference type="PROSITE-ProRule" id="PRU10137"/>
    </source>
</evidence>
<dbReference type="PANTHER" id="PTHR30461:SF2">
    <property type="entry name" value="SERINE RECOMBINASE PINE-RELATED"/>
    <property type="match status" value="1"/>
</dbReference>
<dbReference type="SUPFAM" id="SSF53041">
    <property type="entry name" value="Resolvase-like"/>
    <property type="match status" value="1"/>
</dbReference>
<comment type="caution">
    <text evidence="10">The sequence shown here is derived from an EMBL/GenBank/DDBJ whole genome shotgun (WGS) entry which is preliminary data.</text>
</comment>
<evidence type="ECO:0000256" key="2">
    <source>
        <dbReference type="ARBA" id="ARBA00022908"/>
    </source>
</evidence>
<dbReference type="Proteomes" id="UP000295023">
    <property type="component" value="Unassembled WGS sequence"/>
</dbReference>
<keyword evidence="11" id="KW-1185">Reference proteome</keyword>